<protein>
    <submittedName>
        <fullName evidence="1">Uncharacterized protein</fullName>
    </submittedName>
</protein>
<reference evidence="1" key="2">
    <citation type="journal article" date="2015" name="Data Brief">
        <title>Shoot transcriptome of the giant reed, Arundo donax.</title>
        <authorList>
            <person name="Barrero R.A."/>
            <person name="Guerrero F.D."/>
            <person name="Moolhuijzen P."/>
            <person name="Goolsby J.A."/>
            <person name="Tidwell J."/>
            <person name="Bellgard S.E."/>
            <person name="Bellgard M.I."/>
        </authorList>
    </citation>
    <scope>NUCLEOTIDE SEQUENCE</scope>
    <source>
        <tissue evidence="1">Shoot tissue taken approximately 20 cm above the soil surface</tissue>
    </source>
</reference>
<dbReference type="EMBL" id="GBRH01239203">
    <property type="protein sequence ID" value="JAD58692.1"/>
    <property type="molecule type" value="Transcribed_RNA"/>
</dbReference>
<accession>A0A0A9BHD0</accession>
<reference evidence="1" key="1">
    <citation type="submission" date="2014-09" db="EMBL/GenBank/DDBJ databases">
        <authorList>
            <person name="Magalhaes I.L.F."/>
            <person name="Oliveira U."/>
            <person name="Santos F.R."/>
            <person name="Vidigal T.H.D.A."/>
            <person name="Brescovit A.D."/>
            <person name="Santos A.J."/>
        </authorList>
    </citation>
    <scope>NUCLEOTIDE SEQUENCE</scope>
    <source>
        <tissue evidence="1">Shoot tissue taken approximately 20 cm above the soil surface</tissue>
    </source>
</reference>
<dbReference type="AlphaFoldDB" id="A0A0A9BHD0"/>
<proteinExistence type="predicted"/>
<sequence length="89" mass="10851">MASFWNVGYLQIWRKHLNDAVFQNRLETRELVDIILLPHDNKYWDLELWIFNCLPLIERPVWHLQWILETRLLIEGCIDSKIFLSEQLS</sequence>
<organism evidence="1">
    <name type="scientific">Arundo donax</name>
    <name type="common">Giant reed</name>
    <name type="synonym">Donax arundinaceus</name>
    <dbReference type="NCBI Taxonomy" id="35708"/>
    <lineage>
        <taxon>Eukaryota</taxon>
        <taxon>Viridiplantae</taxon>
        <taxon>Streptophyta</taxon>
        <taxon>Embryophyta</taxon>
        <taxon>Tracheophyta</taxon>
        <taxon>Spermatophyta</taxon>
        <taxon>Magnoliopsida</taxon>
        <taxon>Liliopsida</taxon>
        <taxon>Poales</taxon>
        <taxon>Poaceae</taxon>
        <taxon>PACMAD clade</taxon>
        <taxon>Arundinoideae</taxon>
        <taxon>Arundineae</taxon>
        <taxon>Arundo</taxon>
    </lineage>
</organism>
<name>A0A0A9BHD0_ARUDO</name>
<evidence type="ECO:0000313" key="1">
    <source>
        <dbReference type="EMBL" id="JAD58692.1"/>
    </source>
</evidence>